<feature type="binding site" evidence="12">
    <location>
        <position position="392"/>
    </location>
    <ligand>
        <name>FAD</name>
        <dbReference type="ChEBI" id="CHEBI:57692"/>
    </ligand>
</feature>
<dbReference type="AlphaFoldDB" id="A0A0R2RJT1"/>
<dbReference type="InterPro" id="IPR026904">
    <property type="entry name" value="MnmG_C"/>
</dbReference>
<dbReference type="GO" id="GO:0005829">
    <property type="term" value="C:cytosol"/>
    <property type="evidence" value="ECO:0007669"/>
    <property type="project" value="TreeGrafter"/>
</dbReference>
<comment type="subunit">
    <text evidence="10 12">Homodimer. Heterotetramer of two MnmE and two MnmG subunits.</text>
</comment>
<comment type="function">
    <text evidence="2 12">NAD-binding protein involved in the addition of a carboxymethylaminomethyl (cmnm) group at the wobble position (U34) of certain tRNAs, forming tRNA-cmnm(5)s(2)U34.</text>
</comment>
<organism evidence="14 15">
    <name type="scientific">Verrucomicrobia subdivision 6 bacterium BACL9 MAG-120507-bin52</name>
    <dbReference type="NCBI Taxonomy" id="1655590"/>
    <lineage>
        <taxon>Bacteria</taxon>
        <taxon>Pseudomonadati</taxon>
        <taxon>Verrucomicrobiota</taxon>
        <taxon>Verrucomicrobiia</taxon>
        <taxon>Verrucomicrobiales</taxon>
        <taxon>Verrucomicrobia subdivision 6</taxon>
    </lineage>
</organism>
<dbReference type="PANTHER" id="PTHR11806:SF0">
    <property type="entry name" value="PROTEIN MTO1 HOMOLOG, MITOCHONDRIAL"/>
    <property type="match status" value="1"/>
</dbReference>
<dbReference type="InterPro" id="IPR044920">
    <property type="entry name" value="MnmG_C_subdom_sf"/>
</dbReference>
<evidence type="ECO:0000256" key="12">
    <source>
        <dbReference type="HAMAP-Rule" id="MF_00129"/>
    </source>
</evidence>
<comment type="cofactor">
    <cofactor evidence="1 12">
        <name>FAD</name>
        <dbReference type="ChEBI" id="CHEBI:57692"/>
    </cofactor>
</comment>
<dbReference type="InterPro" id="IPR049312">
    <property type="entry name" value="GIDA_C_N"/>
</dbReference>
<proteinExistence type="inferred from homology"/>
<evidence type="ECO:0000256" key="4">
    <source>
        <dbReference type="ARBA" id="ARBA00020461"/>
    </source>
</evidence>
<evidence type="ECO:0000256" key="1">
    <source>
        <dbReference type="ARBA" id="ARBA00001974"/>
    </source>
</evidence>
<dbReference type="NCBIfam" id="TIGR00136">
    <property type="entry name" value="mnmG_gidA"/>
    <property type="match status" value="1"/>
</dbReference>
<dbReference type="SMART" id="SM01228">
    <property type="entry name" value="GIDA_assoc_3"/>
    <property type="match status" value="1"/>
</dbReference>
<evidence type="ECO:0000256" key="7">
    <source>
        <dbReference type="ARBA" id="ARBA00022694"/>
    </source>
</evidence>
<evidence type="ECO:0000313" key="15">
    <source>
        <dbReference type="Proteomes" id="UP000051269"/>
    </source>
</evidence>
<evidence type="ECO:0000256" key="8">
    <source>
        <dbReference type="ARBA" id="ARBA00022827"/>
    </source>
</evidence>
<sequence>MGDPSIFVFPKNYDVIVIGAGHAGIEAALASARMGCETLLLTMNLDTVGQMSCNPAIGGLAKGHIVREIDALGGEMGINTDATAIQMRMLNSSKGPSVRGPRAQCDKKAYQFRMKFALENQPHLDLKQGQIAQLIVQDGEVRAVVTNLGVRLNAKKVVLTTGTFLKALMHVGDRNVAGGRMGDGTSGFSDELRKLGFQVERLKTGTPPRLNKRSIDFSKLEPQNGDNPPPNFSFMVDAIEQRSDHIFSLNHWKDGLFHVEQIPCWITYTSDITAQIIRNNLSRSPLYCGAIQGVGPRYCPSIEDKMVKFPDKERHQIFLEPEGRHTNEFYVNGCSTSLPFDVQVEMIHSIPGLGAAEFLRPGYAVEYDYCPPTQLWPSLETKLVRGLYFAGQLNGTSGYEEAAGQGILAGINAALASRGAEPWKLGRHESYIGVMVDDLVTKGTREPYRMFTSRAEYRLLLRQDNADLRLTERAGELGLASAERVRRAKEKRSQIDSCRAKLSSSRREGKTLEDWLRRPEISWNDLPEEFQRTPGEIAEAVEADVKYSGYVTRDIDRIATLKEMEGKNIPENFDYERVVGLKKEARAKLKEVRPRTFGQAARISGVNPSDISALAVWAMRK</sequence>
<dbReference type="FunFam" id="3.50.50.60:FF:000002">
    <property type="entry name" value="tRNA uridine 5-carboxymethylaminomethyl modification enzyme MnmG"/>
    <property type="match status" value="1"/>
</dbReference>
<protein>
    <recommendedName>
        <fullName evidence="4 12">tRNA uridine 5-carboxymethylaminomethyl modification enzyme MnmG</fullName>
    </recommendedName>
    <alternativeName>
        <fullName evidence="11 12">Glucose-inhibited division protein A</fullName>
    </alternativeName>
</protein>
<comment type="similarity">
    <text evidence="3 12">Belongs to the MnmG family.</text>
</comment>
<gene>
    <name evidence="12" type="primary">mnmG</name>
    <name evidence="12" type="synonym">gidA</name>
    <name evidence="14" type="ORF">ABR82_08665</name>
</gene>
<dbReference type="FunFam" id="1.10.150.570:FF:000001">
    <property type="entry name" value="tRNA uridine 5-carboxymethylaminomethyl modification enzyme MnmG"/>
    <property type="match status" value="1"/>
</dbReference>
<feature type="domain" description="tRNA uridine 5-carboxymethylaminomethyl modification enzyme C-terminal subdomain" evidence="13">
    <location>
        <begin position="545"/>
        <end position="616"/>
    </location>
</feature>
<keyword evidence="5 12" id="KW-0963">Cytoplasm</keyword>
<evidence type="ECO:0000256" key="11">
    <source>
        <dbReference type="ARBA" id="ARBA00031800"/>
    </source>
</evidence>
<dbReference type="Proteomes" id="UP000051269">
    <property type="component" value="Unassembled WGS sequence"/>
</dbReference>
<feature type="binding site" evidence="12">
    <location>
        <begin position="19"/>
        <end position="24"/>
    </location>
    <ligand>
        <name>FAD</name>
        <dbReference type="ChEBI" id="CHEBI:57692"/>
    </ligand>
</feature>
<reference evidence="14 15" key="1">
    <citation type="submission" date="2015-10" db="EMBL/GenBank/DDBJ databases">
        <title>Metagenome-Assembled Genomes uncover a global brackish microbiome.</title>
        <authorList>
            <person name="Hugerth L.W."/>
            <person name="Larsson J."/>
            <person name="Alneberg J."/>
            <person name="Lindh M.V."/>
            <person name="Legrand C."/>
            <person name="Pinhassi J."/>
            <person name="Andersson A.F."/>
        </authorList>
    </citation>
    <scope>NUCLEOTIDE SEQUENCE [LARGE SCALE GENOMIC DNA]</scope>
    <source>
        <strain evidence="14">BACL18 MAG-120507-bin52</strain>
    </source>
</reference>
<dbReference type="Pfam" id="PF21680">
    <property type="entry name" value="GIDA_C_1st"/>
    <property type="match status" value="1"/>
</dbReference>
<keyword evidence="8 12" id="KW-0274">FAD</keyword>
<feature type="binding site" evidence="12">
    <location>
        <position position="131"/>
    </location>
    <ligand>
        <name>FAD</name>
        <dbReference type="ChEBI" id="CHEBI:57692"/>
    </ligand>
</feature>
<dbReference type="SUPFAM" id="SSF51905">
    <property type="entry name" value="FAD/NAD(P)-binding domain"/>
    <property type="match status" value="1"/>
</dbReference>
<comment type="subcellular location">
    <subcellularLocation>
        <location evidence="12">Cytoplasm</location>
    </subcellularLocation>
</comment>
<dbReference type="InterPro" id="IPR036188">
    <property type="entry name" value="FAD/NAD-bd_sf"/>
</dbReference>
<dbReference type="Gene3D" id="1.10.150.570">
    <property type="entry name" value="GidA associated domain, C-terminal subdomain"/>
    <property type="match status" value="1"/>
</dbReference>
<comment type="caution">
    <text evidence="12">Lacks conserved residue(s) required for the propagation of feature annotation.</text>
</comment>
<dbReference type="Gene3D" id="3.50.50.60">
    <property type="entry name" value="FAD/NAD(P)-binding domain"/>
    <property type="match status" value="2"/>
</dbReference>
<dbReference type="GO" id="GO:0002098">
    <property type="term" value="P:tRNA wobble uridine modification"/>
    <property type="evidence" value="ECO:0007669"/>
    <property type="project" value="InterPro"/>
</dbReference>
<dbReference type="PROSITE" id="PS01280">
    <property type="entry name" value="GIDA_1"/>
    <property type="match status" value="1"/>
</dbReference>
<evidence type="ECO:0000256" key="6">
    <source>
        <dbReference type="ARBA" id="ARBA00022630"/>
    </source>
</evidence>
<dbReference type="PROSITE" id="PS01281">
    <property type="entry name" value="GIDA_2"/>
    <property type="match status" value="1"/>
</dbReference>
<accession>A0A0R2RJT1</accession>
<evidence type="ECO:0000256" key="9">
    <source>
        <dbReference type="ARBA" id="ARBA00023027"/>
    </source>
</evidence>
<dbReference type="Pfam" id="PF13932">
    <property type="entry name" value="SAM_GIDA_C"/>
    <property type="match status" value="1"/>
</dbReference>
<evidence type="ECO:0000256" key="2">
    <source>
        <dbReference type="ARBA" id="ARBA00003717"/>
    </source>
</evidence>
<dbReference type="InterPro" id="IPR020595">
    <property type="entry name" value="MnmG-rel_CS"/>
</dbReference>
<evidence type="ECO:0000259" key="13">
    <source>
        <dbReference type="SMART" id="SM01228"/>
    </source>
</evidence>
<dbReference type="InterPro" id="IPR002218">
    <property type="entry name" value="MnmG-rel"/>
</dbReference>
<evidence type="ECO:0000256" key="10">
    <source>
        <dbReference type="ARBA" id="ARBA00025948"/>
    </source>
</evidence>
<keyword evidence="9 12" id="KW-0520">NAD</keyword>
<dbReference type="GO" id="GO:0050660">
    <property type="term" value="F:flavin adenine dinucleotide binding"/>
    <property type="evidence" value="ECO:0007669"/>
    <property type="project" value="UniProtKB-UniRule"/>
</dbReference>
<dbReference type="PANTHER" id="PTHR11806">
    <property type="entry name" value="GLUCOSE INHIBITED DIVISION PROTEIN A"/>
    <property type="match status" value="1"/>
</dbReference>
<evidence type="ECO:0000313" key="14">
    <source>
        <dbReference type="EMBL" id="KRO62956.1"/>
    </source>
</evidence>
<feature type="binding site" evidence="12">
    <location>
        <position position="185"/>
    </location>
    <ligand>
        <name>FAD</name>
        <dbReference type="ChEBI" id="CHEBI:57692"/>
    </ligand>
</feature>
<dbReference type="GO" id="GO:0030488">
    <property type="term" value="P:tRNA methylation"/>
    <property type="evidence" value="ECO:0007669"/>
    <property type="project" value="TreeGrafter"/>
</dbReference>
<dbReference type="Gene3D" id="1.10.10.1800">
    <property type="entry name" value="tRNA uridine 5-carboxymethylaminomethyl modification enzyme MnmG/GidA"/>
    <property type="match status" value="1"/>
</dbReference>
<comment type="caution">
    <text evidence="14">The sequence shown here is derived from an EMBL/GenBank/DDBJ whole genome shotgun (WGS) entry which is preliminary data.</text>
</comment>
<name>A0A0R2RJT1_9BACT</name>
<dbReference type="PRINTS" id="PR00368">
    <property type="entry name" value="FADPNR"/>
</dbReference>
<keyword evidence="7 12" id="KW-0819">tRNA processing</keyword>
<dbReference type="Pfam" id="PF01134">
    <property type="entry name" value="GIDA"/>
    <property type="match status" value="1"/>
</dbReference>
<dbReference type="HAMAP" id="MF_00129">
    <property type="entry name" value="MnmG_GidA"/>
    <property type="match status" value="1"/>
</dbReference>
<dbReference type="InterPro" id="IPR040131">
    <property type="entry name" value="MnmG_N"/>
</dbReference>
<evidence type="ECO:0000256" key="3">
    <source>
        <dbReference type="ARBA" id="ARBA00007653"/>
    </source>
</evidence>
<dbReference type="InterPro" id="IPR047001">
    <property type="entry name" value="MnmG_C_subdom"/>
</dbReference>
<keyword evidence="6 12" id="KW-0285">Flavoprotein</keyword>
<dbReference type="EMBL" id="LIBO01000019">
    <property type="protein sequence ID" value="KRO62956.1"/>
    <property type="molecule type" value="Genomic_DNA"/>
</dbReference>
<dbReference type="InterPro" id="IPR004416">
    <property type="entry name" value="MnmG"/>
</dbReference>
<evidence type="ECO:0000256" key="5">
    <source>
        <dbReference type="ARBA" id="ARBA00022490"/>
    </source>
</evidence>
<dbReference type="FunFam" id="3.50.50.60:FF:000010">
    <property type="entry name" value="tRNA uridine 5-carboxymethylaminomethyl modification enzyme MnmG"/>
    <property type="match status" value="1"/>
</dbReference>